<accession>A0A0E3BF90</accession>
<gene>
    <name evidence="1" type="ORF">P245_10625</name>
</gene>
<evidence type="ECO:0000313" key="2">
    <source>
        <dbReference type="Proteomes" id="UP000029567"/>
    </source>
</evidence>
<reference evidence="1 2" key="1">
    <citation type="submission" date="2013-09" db="EMBL/GenBank/DDBJ databases">
        <title>High correlation between genotypes and phenotypes of environmental bacteria Comamonas testosteroni strains.</title>
        <authorList>
            <person name="Liu L."/>
            <person name="Zhu W."/>
            <person name="Xia X."/>
            <person name="Xu B."/>
            <person name="Luo M."/>
            <person name="Wang G."/>
        </authorList>
    </citation>
    <scope>NUCLEOTIDE SEQUENCE [LARGE SCALE GENOMIC DNA]</scope>
    <source>
        <strain evidence="1 2">JL14</strain>
    </source>
</reference>
<sequence length="59" mass="6469">MTDADEKMLRGLDRQTLLALATSLQAIAKAQVSAGKKLTANEQEIFNRATAQLPSLNRR</sequence>
<dbReference type="AlphaFoldDB" id="A0A0E3BF90"/>
<dbReference type="EMBL" id="AWTN01000085">
    <property type="protein sequence ID" value="KGG93013.1"/>
    <property type="molecule type" value="Genomic_DNA"/>
</dbReference>
<comment type="caution">
    <text evidence="1">The sequence shown here is derived from an EMBL/GenBank/DDBJ whole genome shotgun (WGS) entry which is preliminary data.</text>
</comment>
<organism evidence="1 2">
    <name type="scientific">Comamonas thiooxydans</name>
    <dbReference type="NCBI Taxonomy" id="363952"/>
    <lineage>
        <taxon>Bacteria</taxon>
        <taxon>Pseudomonadati</taxon>
        <taxon>Pseudomonadota</taxon>
        <taxon>Betaproteobacteria</taxon>
        <taxon>Burkholderiales</taxon>
        <taxon>Comamonadaceae</taxon>
        <taxon>Comamonas</taxon>
    </lineage>
</organism>
<dbReference type="Proteomes" id="UP000029567">
    <property type="component" value="Unassembled WGS sequence"/>
</dbReference>
<dbReference type="RefSeq" id="WP_034379016.1">
    <property type="nucleotide sequence ID" value="NZ_AWTN01000085.1"/>
</dbReference>
<protein>
    <submittedName>
        <fullName evidence="1">Uncharacterized protein</fullName>
    </submittedName>
</protein>
<proteinExistence type="predicted"/>
<evidence type="ECO:0000313" key="1">
    <source>
        <dbReference type="EMBL" id="KGG93013.1"/>
    </source>
</evidence>
<name>A0A0E3BF90_9BURK</name>